<dbReference type="Gene3D" id="3.40.1050.10">
    <property type="entry name" value="Carbonic anhydrase"/>
    <property type="match status" value="1"/>
</dbReference>
<reference evidence="6 7" key="1">
    <citation type="submission" date="2015-08" db="EMBL/GenBank/DDBJ databases">
        <authorList>
            <person name="Varghese N."/>
        </authorList>
    </citation>
    <scope>NUCLEOTIDE SEQUENCE [LARGE SCALE GENOMIC DNA]</scope>
    <source>
        <strain evidence="6 7">DSM 18167</strain>
    </source>
</reference>
<comment type="caution">
    <text evidence="6">The sequence shown here is derived from an EMBL/GenBank/DDBJ whole genome shotgun (WGS) entry which is preliminary data.</text>
</comment>
<gene>
    <name evidence="6" type="ORF">Ga0061061_10324</name>
</gene>
<dbReference type="SMART" id="SM00947">
    <property type="entry name" value="Pro_CA"/>
    <property type="match status" value="1"/>
</dbReference>
<evidence type="ECO:0000256" key="1">
    <source>
        <dbReference type="ARBA" id="ARBA00006217"/>
    </source>
</evidence>
<dbReference type="Pfam" id="PF00484">
    <property type="entry name" value="Pro_CA"/>
    <property type="match status" value="1"/>
</dbReference>
<keyword evidence="7" id="KW-1185">Reference proteome</keyword>
<protein>
    <recommendedName>
        <fullName evidence="2">carbonic anhydrase</fullName>
        <ecNumber evidence="2">4.2.1.1</ecNumber>
    </recommendedName>
</protein>
<evidence type="ECO:0000313" key="7">
    <source>
        <dbReference type="Proteomes" id="UP000182178"/>
    </source>
</evidence>
<dbReference type="PROSITE" id="PS00704">
    <property type="entry name" value="PROK_CO2_ANHYDRASE_1"/>
    <property type="match status" value="1"/>
</dbReference>
<accession>A0ABP2A6E1</accession>
<name>A0ABP2A6E1_9HYPH</name>
<evidence type="ECO:0000313" key="6">
    <source>
        <dbReference type="EMBL" id="CUA86802.1"/>
    </source>
</evidence>
<dbReference type="Proteomes" id="UP000182178">
    <property type="component" value="Unassembled WGS sequence"/>
</dbReference>
<keyword evidence="4" id="KW-0456">Lyase</keyword>
<evidence type="ECO:0000256" key="5">
    <source>
        <dbReference type="ARBA" id="ARBA00048348"/>
    </source>
</evidence>
<dbReference type="PANTHER" id="PTHR11002">
    <property type="entry name" value="CARBONIC ANHYDRASE"/>
    <property type="match status" value="1"/>
</dbReference>
<organism evidence="6 7">
    <name type="scientific">Chelatococcus sambhunathii</name>
    <dbReference type="NCBI Taxonomy" id="363953"/>
    <lineage>
        <taxon>Bacteria</taxon>
        <taxon>Pseudomonadati</taxon>
        <taxon>Pseudomonadota</taxon>
        <taxon>Alphaproteobacteria</taxon>
        <taxon>Hyphomicrobiales</taxon>
        <taxon>Chelatococcaceae</taxon>
        <taxon>Chelatococcus</taxon>
    </lineage>
</organism>
<keyword evidence="3" id="KW-0862">Zinc</keyword>
<evidence type="ECO:0000256" key="4">
    <source>
        <dbReference type="ARBA" id="ARBA00023239"/>
    </source>
</evidence>
<evidence type="ECO:0000256" key="2">
    <source>
        <dbReference type="ARBA" id="ARBA00012925"/>
    </source>
</evidence>
<dbReference type="CDD" id="cd03378">
    <property type="entry name" value="beta_CA_cladeC"/>
    <property type="match status" value="1"/>
</dbReference>
<comment type="similarity">
    <text evidence="1">Belongs to the beta-class carbonic anhydrase family.</text>
</comment>
<proteinExistence type="inferred from homology"/>
<dbReference type="InterPro" id="IPR036874">
    <property type="entry name" value="Carbonic_anhydrase_sf"/>
</dbReference>
<evidence type="ECO:0000256" key="3">
    <source>
        <dbReference type="ARBA" id="ARBA00022833"/>
    </source>
</evidence>
<dbReference type="SUPFAM" id="SSF53056">
    <property type="entry name" value="beta-carbonic anhydrase, cab"/>
    <property type="match status" value="1"/>
</dbReference>
<dbReference type="EC" id="4.2.1.1" evidence="2"/>
<dbReference type="InterPro" id="IPR015892">
    <property type="entry name" value="Carbonic_anhydrase_CS"/>
</dbReference>
<dbReference type="EMBL" id="CYHC01000003">
    <property type="protein sequence ID" value="CUA86802.1"/>
    <property type="molecule type" value="Genomic_DNA"/>
</dbReference>
<comment type="catalytic activity">
    <reaction evidence="5">
        <text>hydrogencarbonate + H(+) = CO2 + H2O</text>
        <dbReference type="Rhea" id="RHEA:10748"/>
        <dbReference type="ChEBI" id="CHEBI:15377"/>
        <dbReference type="ChEBI" id="CHEBI:15378"/>
        <dbReference type="ChEBI" id="CHEBI:16526"/>
        <dbReference type="ChEBI" id="CHEBI:17544"/>
        <dbReference type="EC" id="4.2.1.1"/>
    </reaction>
</comment>
<sequence>MAVARYRISDEKGGQNMCNDPRCGHRSHLSRRGLLAAGTAAWLGMQLGPAVAQTGAPPNAIGPDEALKRLVDGNARYAANTAANKDFSAGRAARAESQHPFAAVVSCADSRVAPELAFDQGPGELFVVRVAGNFVNTDGLASLEYGVKFLGIPLIMVLGHTNCGAVDATIKVLKDNAELPGHLPELVNSIKPAVEAAKKAGSDDLLDRAIIENVRHNVAELTKAGPIVSRFVSEGKAKVVGGVYNLATGKVTLV</sequence>
<dbReference type="PANTHER" id="PTHR11002:SF79">
    <property type="entry name" value="CARBONIC ANHYDRASE 2"/>
    <property type="match status" value="1"/>
</dbReference>
<dbReference type="InterPro" id="IPR001765">
    <property type="entry name" value="Carbonic_anhydrase"/>
</dbReference>